<sequence>MIVFGMMGGILLPARLLFVEFVTDDWLGSFGIIALVSISLILLAKKNKLGFFGPMLERQIFKFQKGKRGILIFAESAFLLVILGTMIFAIDQGHSVYAEQKMQHVSNSQNQKNQVIESAKNMTPSDWIYGTIMAPMGFVTAFPQMSAAMASIDQKLDGWLMHFYTVGFVEYLELLGILTYYRISYKQKISQNVFQFKTPIR</sequence>
<dbReference type="GeneID" id="13697829"/>
<dbReference type="eggNOG" id="arCOG11722">
    <property type="taxonomic scope" value="Archaea"/>
</dbReference>
<keyword evidence="1" id="KW-0812">Transmembrane</keyword>
<organism evidence="2 3">
    <name type="scientific">Candidatus Nitrosopumilus sediminis</name>
    <dbReference type="NCBI Taxonomy" id="1229909"/>
    <lineage>
        <taxon>Archaea</taxon>
        <taxon>Nitrososphaerota</taxon>
        <taxon>Nitrososphaeria</taxon>
        <taxon>Nitrosopumilales</taxon>
        <taxon>Nitrosopumilaceae</taxon>
        <taxon>Nitrosopumilus</taxon>
    </lineage>
</organism>
<dbReference type="AlphaFoldDB" id="K0BBV8"/>
<evidence type="ECO:0000313" key="2">
    <source>
        <dbReference type="EMBL" id="AFS82617.1"/>
    </source>
</evidence>
<dbReference type="Proteomes" id="UP000006100">
    <property type="component" value="Chromosome"/>
</dbReference>
<dbReference type="KEGG" id="nir:NSED_04055"/>
<feature type="transmembrane region" description="Helical" evidence="1">
    <location>
        <begin position="26"/>
        <end position="44"/>
    </location>
</feature>
<protein>
    <submittedName>
        <fullName evidence="2">Uncharacterized protein</fullName>
    </submittedName>
</protein>
<feature type="transmembrane region" description="Helical" evidence="1">
    <location>
        <begin position="70"/>
        <end position="90"/>
    </location>
</feature>
<dbReference type="PATRIC" id="fig|1229909.8.peg.877"/>
<gene>
    <name evidence="2" type="ORF">NSED_04055</name>
</gene>
<evidence type="ECO:0000313" key="3">
    <source>
        <dbReference type="Proteomes" id="UP000006100"/>
    </source>
</evidence>
<dbReference type="OrthoDB" id="2235at2157"/>
<evidence type="ECO:0000256" key="1">
    <source>
        <dbReference type="SAM" id="Phobius"/>
    </source>
</evidence>
<dbReference type="EMBL" id="CP003843">
    <property type="protein sequence ID" value="AFS82617.1"/>
    <property type="molecule type" value="Genomic_DNA"/>
</dbReference>
<name>K0BBV8_9ARCH</name>
<dbReference type="RefSeq" id="WP_014964989.1">
    <property type="nucleotide sequence ID" value="NC_018656.1"/>
</dbReference>
<keyword evidence="3" id="KW-1185">Reference proteome</keyword>
<accession>K0BBV8</accession>
<dbReference type="STRING" id="1229909.NSED_04055"/>
<keyword evidence="1" id="KW-1133">Transmembrane helix</keyword>
<proteinExistence type="predicted"/>
<dbReference type="HOGENOM" id="CLU_1202584_0_0_2"/>
<feature type="transmembrane region" description="Helical" evidence="1">
    <location>
        <begin position="159"/>
        <end position="181"/>
    </location>
</feature>
<reference evidence="2 3" key="1">
    <citation type="journal article" date="2012" name="J. Bacteriol.">
        <title>Draft Genome Sequence of an Ammonia-Oxidizing Archaeon, "Candidatus Nitrosopumilus sediminis" AR2, from Svalbard in the Arctic Circle.</title>
        <authorList>
            <person name="Park S.J."/>
            <person name="Kim J.G."/>
            <person name="Jung M.Y."/>
            <person name="Kim S.J."/>
            <person name="Cha I.T."/>
            <person name="Ghai R."/>
            <person name="Martin-Cuadrado A.B."/>
            <person name="Rodriguez-Valera F."/>
            <person name="Rhee S.K."/>
        </authorList>
    </citation>
    <scope>NUCLEOTIDE SEQUENCE [LARGE SCALE GENOMIC DNA]</scope>
    <source>
        <strain evidence="2 3">AR2</strain>
    </source>
</reference>
<keyword evidence="1" id="KW-0472">Membrane</keyword>